<dbReference type="RefSeq" id="XP_018281695.1">
    <property type="nucleotide sequence ID" value="XM_018425709.1"/>
</dbReference>
<dbReference type="InterPro" id="IPR053030">
    <property type="entry name" value="Ribosomal_biogenesis_FAF1-like"/>
</dbReference>
<feature type="compositionally biased region" description="Low complexity" evidence="1">
    <location>
        <begin position="153"/>
        <end position="163"/>
    </location>
</feature>
<dbReference type="PANTHER" id="PTHR28096">
    <property type="entry name" value="PROTEIN FAF1"/>
    <property type="match status" value="1"/>
</dbReference>
<feature type="compositionally biased region" description="Low complexity" evidence="1">
    <location>
        <begin position="36"/>
        <end position="46"/>
    </location>
</feature>
<dbReference type="PANTHER" id="PTHR28096:SF1">
    <property type="entry name" value="PROTEIN FAF1"/>
    <property type="match status" value="1"/>
</dbReference>
<feature type="compositionally biased region" description="Basic residues" evidence="1">
    <location>
        <begin position="135"/>
        <end position="144"/>
    </location>
</feature>
<feature type="region of interest" description="Disordered" evidence="1">
    <location>
        <begin position="383"/>
        <end position="405"/>
    </location>
</feature>
<keyword evidence="3" id="KW-1185">Reference proteome</keyword>
<name>A0A0J1BB53_9TREE</name>
<dbReference type="GeneID" id="28986312"/>
<reference evidence="2 3" key="1">
    <citation type="submission" date="2015-03" db="EMBL/GenBank/DDBJ databases">
        <title>Genomics and transcriptomics of the oil-accumulating basidiomycete yeast T. oleaginosus allow insights into substrate utilization and the diverse evolutionary trajectories of mating systems in fungi.</title>
        <authorList>
            <consortium name="DOE Joint Genome Institute"/>
            <person name="Kourist R."/>
            <person name="Kracht O."/>
            <person name="Bracharz F."/>
            <person name="Lipzen A."/>
            <person name="Nolan M."/>
            <person name="Ohm R."/>
            <person name="Grigoriev I."/>
            <person name="Sun S."/>
            <person name="Heitman J."/>
            <person name="Bruck T."/>
            <person name="Nowrousian M."/>
        </authorList>
    </citation>
    <scope>NUCLEOTIDE SEQUENCE [LARGE SCALE GENOMIC DNA]</scope>
    <source>
        <strain evidence="2 3">IBC0246</strain>
    </source>
</reference>
<dbReference type="Proteomes" id="UP000053611">
    <property type="component" value="Unassembled WGS sequence"/>
</dbReference>
<feature type="region of interest" description="Disordered" evidence="1">
    <location>
        <begin position="1"/>
        <end position="59"/>
    </location>
</feature>
<dbReference type="STRING" id="879819.A0A0J1BB53"/>
<accession>A0A0J1BB53</accession>
<feature type="region of interest" description="Disordered" evidence="1">
    <location>
        <begin position="320"/>
        <end position="356"/>
    </location>
</feature>
<feature type="compositionally biased region" description="Basic residues" evidence="1">
    <location>
        <begin position="18"/>
        <end position="29"/>
    </location>
</feature>
<evidence type="ECO:0000256" key="1">
    <source>
        <dbReference type="SAM" id="MobiDB-lite"/>
    </source>
</evidence>
<protein>
    <recommendedName>
        <fullName evidence="4">Protein FAF1</fullName>
    </recommendedName>
</protein>
<feature type="region of interest" description="Disordered" evidence="1">
    <location>
        <begin position="193"/>
        <end position="228"/>
    </location>
</feature>
<dbReference type="EMBL" id="KQ087182">
    <property type="protein sequence ID" value="KLT45204.1"/>
    <property type="molecule type" value="Genomic_DNA"/>
</dbReference>
<feature type="compositionally biased region" description="Gly residues" evidence="1">
    <location>
        <begin position="320"/>
        <end position="332"/>
    </location>
</feature>
<dbReference type="GO" id="GO:0000462">
    <property type="term" value="P:maturation of SSU-rRNA from tricistronic rRNA transcript (SSU-rRNA, 5.8S rRNA, LSU-rRNA)"/>
    <property type="evidence" value="ECO:0007669"/>
    <property type="project" value="TreeGrafter"/>
</dbReference>
<sequence>MPKPTTAKVKNVSAKPTPAKKAKVAKGKVARPPPSSSSGSGSGSDSESGEGDDRAAMLAALEAHTRSLFGLDVAESSAQGAARSVSESESESGSAEEAEEEDYDDEFDDGWGEGDAFVTDSEDEMDFDAMMNNAKKAKAKKGKGKAKEKEAAAPKSAPTAIAPSPAPVEVVFAETGRPAMAISSSEKRAFLKGNSAKIMGLQPEEQTGQGKRKRKAEDEEEESNQRLDKTLHNMLLTSLLPAATQDAASRPVDKRAAMSGRLLELASYSLPGEGEGTVRGASLSSHPAKVRTGLVHAQQRRAESARAEAEAAGSWVKGKGGLGDLGRRGAGSKGKEREVRTFGTTSKKKGMEAGKKERAMGLGMGVGTYDKGALRIDEGTIARINGGKGRGGKGGGKKGKGKRGW</sequence>
<feature type="compositionally biased region" description="Acidic residues" evidence="1">
    <location>
        <begin position="88"/>
        <end position="112"/>
    </location>
</feature>
<dbReference type="GO" id="GO:0005730">
    <property type="term" value="C:nucleolus"/>
    <property type="evidence" value="ECO:0007669"/>
    <property type="project" value="TreeGrafter"/>
</dbReference>
<organism evidence="2 3">
    <name type="scientific">Cutaneotrichosporon oleaginosum</name>
    <dbReference type="NCBI Taxonomy" id="879819"/>
    <lineage>
        <taxon>Eukaryota</taxon>
        <taxon>Fungi</taxon>
        <taxon>Dikarya</taxon>
        <taxon>Basidiomycota</taxon>
        <taxon>Agaricomycotina</taxon>
        <taxon>Tremellomycetes</taxon>
        <taxon>Trichosporonales</taxon>
        <taxon>Trichosporonaceae</taxon>
        <taxon>Cutaneotrichosporon</taxon>
    </lineage>
</organism>
<evidence type="ECO:0000313" key="3">
    <source>
        <dbReference type="Proteomes" id="UP000053611"/>
    </source>
</evidence>
<gene>
    <name evidence="2" type="ORF">CC85DRAFT_306746</name>
</gene>
<proteinExistence type="predicted"/>
<evidence type="ECO:0000313" key="2">
    <source>
        <dbReference type="EMBL" id="KLT45204.1"/>
    </source>
</evidence>
<feature type="compositionally biased region" description="Basic residues" evidence="1">
    <location>
        <begin position="395"/>
        <end position="405"/>
    </location>
</feature>
<feature type="region of interest" description="Disordered" evidence="1">
    <location>
        <begin position="75"/>
        <end position="166"/>
    </location>
</feature>
<evidence type="ECO:0008006" key="4">
    <source>
        <dbReference type="Google" id="ProtNLM"/>
    </source>
</evidence>
<dbReference type="AlphaFoldDB" id="A0A0J1BB53"/>
<dbReference type="OrthoDB" id="5556956at2759"/>